<comment type="caution">
    <text evidence="5">The sequence shown here is derived from an EMBL/GenBank/DDBJ whole genome shotgun (WGS) entry which is preliminary data.</text>
</comment>
<dbReference type="InterPro" id="IPR036942">
    <property type="entry name" value="Beta-barrel_TonB_sf"/>
</dbReference>
<evidence type="ECO:0000256" key="4">
    <source>
        <dbReference type="SAM" id="SignalP"/>
    </source>
</evidence>
<feature type="chain" id="PRO_5046120660" evidence="4">
    <location>
        <begin position="24"/>
        <end position="648"/>
    </location>
</feature>
<keyword evidence="5" id="KW-0675">Receptor</keyword>
<evidence type="ECO:0000256" key="1">
    <source>
        <dbReference type="ARBA" id="ARBA00004442"/>
    </source>
</evidence>
<evidence type="ECO:0000256" key="3">
    <source>
        <dbReference type="ARBA" id="ARBA00023237"/>
    </source>
</evidence>
<name>A0ABU9SSN0_9ALTE</name>
<evidence type="ECO:0000313" key="5">
    <source>
        <dbReference type="EMBL" id="MEM5496503.1"/>
    </source>
</evidence>
<gene>
    <name evidence="5" type="ORF">WNY77_03735</name>
</gene>
<evidence type="ECO:0000256" key="2">
    <source>
        <dbReference type="ARBA" id="ARBA00023136"/>
    </source>
</evidence>
<dbReference type="SUPFAM" id="SSF56935">
    <property type="entry name" value="Porins"/>
    <property type="match status" value="1"/>
</dbReference>
<organism evidence="5 6">
    <name type="scientific">Paraglaciecola mesophila</name>
    <dbReference type="NCBI Taxonomy" id="197222"/>
    <lineage>
        <taxon>Bacteria</taxon>
        <taxon>Pseudomonadati</taxon>
        <taxon>Pseudomonadota</taxon>
        <taxon>Gammaproteobacteria</taxon>
        <taxon>Alteromonadales</taxon>
        <taxon>Alteromonadaceae</taxon>
        <taxon>Paraglaciecola</taxon>
    </lineage>
</organism>
<reference evidence="5 6" key="1">
    <citation type="submission" date="2024-03" db="EMBL/GenBank/DDBJ databases">
        <title>Community enrichment and isolation of bacterial strains for fucoidan degradation.</title>
        <authorList>
            <person name="Sichert A."/>
        </authorList>
    </citation>
    <scope>NUCLEOTIDE SEQUENCE [LARGE SCALE GENOMIC DNA]</scope>
    <source>
        <strain evidence="5 6">AS12</strain>
    </source>
</reference>
<keyword evidence="3" id="KW-0998">Cell outer membrane</keyword>
<protein>
    <submittedName>
        <fullName evidence="5">TonB-dependent receptor</fullName>
    </submittedName>
</protein>
<comment type="subcellular location">
    <subcellularLocation>
        <location evidence="1">Cell outer membrane</location>
    </subcellularLocation>
</comment>
<dbReference type="RefSeq" id="WP_342880932.1">
    <property type="nucleotide sequence ID" value="NZ_JBBMQS010000002.1"/>
</dbReference>
<accession>A0ABU9SSN0</accession>
<keyword evidence="6" id="KW-1185">Reference proteome</keyword>
<keyword evidence="2" id="KW-0472">Membrane</keyword>
<evidence type="ECO:0000313" key="6">
    <source>
        <dbReference type="Proteomes" id="UP001461163"/>
    </source>
</evidence>
<sequence length="648" mass="72477">MNRALMMSAMCIASTFSISSYSAAIVGQYVVKNAGQNIEKSPHEDAELDRENKTDKAARESVEQITIEGAATANESPVGTFNSPISNLEYDPRVDLQSRNMAEAQADVTIRGGIFENTGFSVGSATLIDPQTGHYVAEIPIAPEMLTAPAILTGVDNSLYGANSSVGSVAYKWRPIQTAGSVSLGAGNNNFNMQRVHNAISWSVDDSSKWKAGVEGEYSRSESDGTIDKGDHSFERASGRVQLISDTSQTDLFFGYQQKFFGWPNLYTPFNVNETEDLETRLLIFNHQQQYAQESTFEVSAYYRQQNDHYVFSRENPGAFQAFHETKVKSVAVSGRHMTDSKLVVNYAAQLTADEIESTTLENNFTSRDYYKFSVVPEYAVALQDNEHLTFRVGAAYDDTNRDDSQVSVISDIVWHKLNADKSTRTVNFSYSEATQVAGYTAIGGSTSSGLFRSNDTLERETSKNLELGMSLDEATWRVDSAVFYRWDNELTDWTYNFDSTSARVANPVDIETIGLELMAVARLESADLVTSYTYLDKSEDYREENIDASFYALNYPPHRFTLGVIWYPAEAFELKVDNEWRKQEDNLLRNGDDTAFFTHISLTYSPPQLEGFNVMLAVDNLWDESFEEIPGTPGRSDQLSVTASYFW</sequence>
<feature type="signal peptide" evidence="4">
    <location>
        <begin position="1"/>
        <end position="23"/>
    </location>
</feature>
<keyword evidence="4" id="KW-0732">Signal</keyword>
<proteinExistence type="predicted"/>
<dbReference type="EMBL" id="JBBMQS010000002">
    <property type="protein sequence ID" value="MEM5496503.1"/>
    <property type="molecule type" value="Genomic_DNA"/>
</dbReference>
<dbReference type="Proteomes" id="UP001461163">
    <property type="component" value="Unassembled WGS sequence"/>
</dbReference>
<dbReference type="Gene3D" id="2.40.170.20">
    <property type="entry name" value="TonB-dependent receptor, beta-barrel domain"/>
    <property type="match status" value="1"/>
</dbReference>